<evidence type="ECO:0000313" key="1">
    <source>
        <dbReference type="EMBL" id="EFU80463.1"/>
    </source>
</evidence>
<sequence>MVIPLAALRNEAPRGGAWGSGQDLFGHGGQDLVKRGKDLRIGSRMTCALRC</sequence>
<dbReference type="AlphaFoldDB" id="E6LXU6"/>
<accession>E6LXU6</accession>
<proteinExistence type="predicted"/>
<organism evidence="1 2">
    <name type="scientific">Mobiluncus curtisii ATCC 51333</name>
    <dbReference type="NCBI Taxonomy" id="887326"/>
    <lineage>
        <taxon>Bacteria</taxon>
        <taxon>Bacillati</taxon>
        <taxon>Actinomycetota</taxon>
        <taxon>Actinomycetes</taxon>
        <taxon>Actinomycetales</taxon>
        <taxon>Actinomycetaceae</taxon>
        <taxon>Mobiluncus</taxon>
    </lineage>
</organism>
<dbReference type="HOGENOM" id="CLU_3185899_0_0_11"/>
<comment type="caution">
    <text evidence="1">The sequence shown here is derived from an EMBL/GenBank/DDBJ whole genome shotgun (WGS) entry which is preliminary data.</text>
</comment>
<name>E6LXU6_9ACTO</name>
<gene>
    <name evidence="1" type="ORF">HMPREF0388_0683</name>
</gene>
<dbReference type="EMBL" id="AEPY01000004">
    <property type="protein sequence ID" value="EFU80463.1"/>
    <property type="molecule type" value="Genomic_DNA"/>
</dbReference>
<dbReference type="Proteomes" id="UP000005573">
    <property type="component" value="Unassembled WGS sequence"/>
</dbReference>
<protein>
    <submittedName>
        <fullName evidence="1">Uncharacterized protein</fullName>
    </submittedName>
</protein>
<evidence type="ECO:0000313" key="2">
    <source>
        <dbReference type="Proteomes" id="UP000005573"/>
    </source>
</evidence>
<reference evidence="1 2" key="1">
    <citation type="submission" date="2010-12" db="EMBL/GenBank/DDBJ databases">
        <authorList>
            <person name="Muzny D."/>
            <person name="Qin X."/>
            <person name="Deng J."/>
            <person name="Jiang H."/>
            <person name="Liu Y."/>
            <person name="Qu J."/>
            <person name="Song X.-Z."/>
            <person name="Zhang L."/>
            <person name="Thornton R."/>
            <person name="Coyle M."/>
            <person name="Francisco L."/>
            <person name="Jackson L."/>
            <person name="Javaid M."/>
            <person name="Korchina V."/>
            <person name="Kovar C."/>
            <person name="Mata R."/>
            <person name="Mathew T."/>
            <person name="Ngo R."/>
            <person name="Nguyen L."/>
            <person name="Nguyen N."/>
            <person name="Okwuonu G."/>
            <person name="Ongeri F."/>
            <person name="Pham C."/>
            <person name="Simmons D."/>
            <person name="Wilczek-Boney K."/>
            <person name="Hale W."/>
            <person name="Jakkamsetti A."/>
            <person name="Pham P."/>
            <person name="Ruth R."/>
            <person name="San Lucas F."/>
            <person name="Warren J."/>
            <person name="Zhang J."/>
            <person name="Zhao Z."/>
            <person name="Zhou C."/>
            <person name="Zhu D."/>
            <person name="Lee S."/>
            <person name="Bess C."/>
            <person name="Blankenburg K."/>
            <person name="Forbes L."/>
            <person name="Fu Q."/>
            <person name="Gubbala S."/>
            <person name="Hirani K."/>
            <person name="Jayaseelan J.C."/>
            <person name="Lara F."/>
            <person name="Munidasa M."/>
            <person name="Palculict T."/>
            <person name="Patil S."/>
            <person name="Pu L.-L."/>
            <person name="Saada N."/>
            <person name="Tang L."/>
            <person name="Weissenberger G."/>
            <person name="Zhu Y."/>
            <person name="Hemphill L."/>
            <person name="Shang Y."/>
            <person name="Youmans B."/>
            <person name="Ayvaz T."/>
            <person name="Ross M."/>
            <person name="Santibanez J."/>
            <person name="Aqrawi P."/>
            <person name="Gross S."/>
            <person name="Joshi V."/>
            <person name="Fowler G."/>
            <person name="Nazareth L."/>
            <person name="Reid J."/>
            <person name="Worley K."/>
            <person name="Petrosino J."/>
            <person name="Highlander S."/>
            <person name="Gibbs R."/>
        </authorList>
    </citation>
    <scope>NUCLEOTIDE SEQUENCE [LARGE SCALE GENOMIC DNA]</scope>
    <source>
        <strain evidence="1 2">ATCC 51333</strain>
    </source>
</reference>